<organism evidence="4 5">
    <name type="scientific">Egibacter rhizosphaerae</name>
    <dbReference type="NCBI Taxonomy" id="1670831"/>
    <lineage>
        <taxon>Bacteria</taxon>
        <taxon>Bacillati</taxon>
        <taxon>Actinomycetota</taxon>
        <taxon>Nitriliruptoria</taxon>
        <taxon>Egibacterales</taxon>
        <taxon>Egibacteraceae</taxon>
        <taxon>Egibacter</taxon>
    </lineage>
</organism>
<accession>A0A411YCM9</accession>
<dbReference type="InterPro" id="IPR050570">
    <property type="entry name" value="Cell_wall_metabolism_enzyme"/>
</dbReference>
<dbReference type="CDD" id="cd12797">
    <property type="entry name" value="M23_peptidase"/>
    <property type="match status" value="1"/>
</dbReference>
<reference evidence="4 5" key="1">
    <citation type="submission" date="2019-01" db="EMBL/GenBank/DDBJ databases">
        <title>Egibacter rhizosphaerae EGI 80759T.</title>
        <authorList>
            <person name="Chen D.-D."/>
            <person name="Tian Y."/>
            <person name="Jiao J.-Y."/>
            <person name="Zhang X.-T."/>
            <person name="Zhang Y.-G."/>
            <person name="Zhang Y."/>
            <person name="Xiao M."/>
            <person name="Shu W.-S."/>
            <person name="Li W.-J."/>
        </authorList>
    </citation>
    <scope>NUCLEOTIDE SEQUENCE [LARGE SCALE GENOMIC DNA]</scope>
    <source>
        <strain evidence="4 5">EGI 80759</strain>
    </source>
</reference>
<feature type="compositionally biased region" description="Basic residues" evidence="2">
    <location>
        <begin position="1"/>
        <end position="16"/>
    </location>
</feature>
<evidence type="ECO:0000313" key="5">
    <source>
        <dbReference type="Proteomes" id="UP000291469"/>
    </source>
</evidence>
<evidence type="ECO:0000259" key="3">
    <source>
        <dbReference type="Pfam" id="PF01551"/>
    </source>
</evidence>
<dbReference type="AlphaFoldDB" id="A0A411YCM9"/>
<evidence type="ECO:0000256" key="2">
    <source>
        <dbReference type="SAM" id="MobiDB-lite"/>
    </source>
</evidence>
<dbReference type="SUPFAM" id="SSF51261">
    <property type="entry name" value="Duplicated hybrid motif"/>
    <property type="match status" value="1"/>
</dbReference>
<sequence length="241" mass="25231">MCRRARRRRSYRHPMPTHRSAPRSLARVLTRVGLALGLALVLGASASTVVAGDQVVADRFDAEVSGGARPPVDGEVLRGFEPPADPYGPGHRGVALAADPGEPIRAALQGTVTWAGPVAGTGWVTVDHGGGLDTTYGPVEPIAVTEGTRVARGDTLGNLAPGSGELHWGARRNGAYLDPLGLLGRWQPRLVPTEPGPDRRAWSRPPSLVSTAEPGLDRRAWSPPSLVPTAEGTVAVAPVTR</sequence>
<dbReference type="EMBL" id="CP036402">
    <property type="protein sequence ID" value="QBI18959.1"/>
    <property type="molecule type" value="Genomic_DNA"/>
</dbReference>
<proteinExistence type="predicted"/>
<dbReference type="GO" id="GO:0004222">
    <property type="term" value="F:metalloendopeptidase activity"/>
    <property type="evidence" value="ECO:0007669"/>
    <property type="project" value="TreeGrafter"/>
</dbReference>
<protein>
    <submittedName>
        <fullName evidence="4">M23 family metallopeptidase</fullName>
    </submittedName>
</protein>
<feature type="region of interest" description="Disordered" evidence="2">
    <location>
        <begin position="1"/>
        <end position="22"/>
    </location>
</feature>
<dbReference type="KEGG" id="erz:ER308_04985"/>
<evidence type="ECO:0000313" key="4">
    <source>
        <dbReference type="EMBL" id="QBI18959.1"/>
    </source>
</evidence>
<dbReference type="Gene3D" id="2.70.70.10">
    <property type="entry name" value="Glucose Permease (Domain IIA)"/>
    <property type="match status" value="1"/>
</dbReference>
<feature type="domain" description="M23ase beta-sheet core" evidence="3">
    <location>
        <begin position="90"/>
        <end position="179"/>
    </location>
</feature>
<evidence type="ECO:0000256" key="1">
    <source>
        <dbReference type="ARBA" id="ARBA00022729"/>
    </source>
</evidence>
<dbReference type="InterPro" id="IPR011055">
    <property type="entry name" value="Dup_hybrid_motif"/>
</dbReference>
<dbReference type="Pfam" id="PF01551">
    <property type="entry name" value="Peptidase_M23"/>
    <property type="match status" value="1"/>
</dbReference>
<dbReference type="InterPro" id="IPR016047">
    <property type="entry name" value="M23ase_b-sheet_dom"/>
</dbReference>
<dbReference type="OrthoDB" id="1099523at2"/>
<name>A0A411YCM9_9ACTN</name>
<dbReference type="PANTHER" id="PTHR21666">
    <property type="entry name" value="PEPTIDASE-RELATED"/>
    <property type="match status" value="1"/>
</dbReference>
<keyword evidence="1" id="KW-0732">Signal</keyword>
<keyword evidence="5" id="KW-1185">Reference proteome</keyword>
<dbReference type="Proteomes" id="UP000291469">
    <property type="component" value="Chromosome"/>
</dbReference>
<feature type="region of interest" description="Disordered" evidence="2">
    <location>
        <begin position="191"/>
        <end position="228"/>
    </location>
</feature>
<gene>
    <name evidence="4" type="ORF">ER308_04985</name>
</gene>
<dbReference type="PANTHER" id="PTHR21666:SF289">
    <property type="entry name" value="L-ALA--D-GLU ENDOPEPTIDASE"/>
    <property type="match status" value="1"/>
</dbReference>